<reference evidence="4 5" key="1">
    <citation type="submission" date="2018-08" db="EMBL/GenBank/DDBJ databases">
        <title>Comamonas testosteroni strain SWCO2.</title>
        <authorList>
            <person name="Jiang N."/>
            <person name="Zhang X.Z."/>
        </authorList>
    </citation>
    <scope>NUCLEOTIDE SEQUENCE [LARGE SCALE GENOMIC DNA]</scope>
    <source>
        <strain evidence="4 5">SWCO2</strain>
    </source>
</reference>
<proteinExistence type="predicted"/>
<dbReference type="AlphaFoldDB" id="A0A373FPS7"/>
<evidence type="ECO:0000256" key="1">
    <source>
        <dbReference type="ARBA" id="ARBA00022722"/>
    </source>
</evidence>
<keyword evidence="2" id="KW-0378">Hydrolase</keyword>
<sequence>MPRLIAPSKDESALLPPFAELPSQAIHLPQTPAEFEAAYHALMAEPVLGFDTESKPIFNVGQHNSGPHLVQLATTSQAWLLQLHHPMALELSRELMAARHICKVGFGLDNDRHTLPQKLQAELITIEDLDRRFKQRGYGASIGVRAAAALVLGCSFHKSKRTTTSNWAALQLSPAQIRYACNDAHAPAVIYAALSAWEAAQPPLASRQNSAPRKKRL</sequence>
<organism evidence="4 5">
    <name type="scientific">Comamonas testosteroni</name>
    <name type="common">Pseudomonas testosteroni</name>
    <dbReference type="NCBI Taxonomy" id="285"/>
    <lineage>
        <taxon>Bacteria</taxon>
        <taxon>Pseudomonadati</taxon>
        <taxon>Pseudomonadota</taxon>
        <taxon>Betaproteobacteria</taxon>
        <taxon>Burkholderiales</taxon>
        <taxon>Comamonadaceae</taxon>
        <taxon>Comamonas</taxon>
    </lineage>
</organism>
<evidence type="ECO:0000313" key="4">
    <source>
        <dbReference type="EMBL" id="RGE45379.1"/>
    </source>
</evidence>
<keyword evidence="1" id="KW-0540">Nuclease</keyword>
<dbReference type="PANTHER" id="PTHR13620:SF104">
    <property type="entry name" value="EXONUCLEASE 3'-5' DOMAIN-CONTAINING PROTEIN 2"/>
    <property type="match status" value="1"/>
</dbReference>
<dbReference type="InterPro" id="IPR012337">
    <property type="entry name" value="RNaseH-like_sf"/>
</dbReference>
<dbReference type="OrthoDB" id="9793333at2"/>
<dbReference type="InterPro" id="IPR002562">
    <property type="entry name" value="3'-5'_exonuclease_dom"/>
</dbReference>
<keyword evidence="4" id="KW-0269">Exonuclease</keyword>
<dbReference type="GO" id="GO:0008408">
    <property type="term" value="F:3'-5' exonuclease activity"/>
    <property type="evidence" value="ECO:0007669"/>
    <property type="project" value="InterPro"/>
</dbReference>
<dbReference type="SUPFAM" id="SSF53098">
    <property type="entry name" value="Ribonuclease H-like"/>
    <property type="match status" value="1"/>
</dbReference>
<dbReference type="PANTHER" id="PTHR13620">
    <property type="entry name" value="3-5 EXONUCLEASE"/>
    <property type="match status" value="1"/>
</dbReference>
<evidence type="ECO:0000313" key="5">
    <source>
        <dbReference type="Proteomes" id="UP000261948"/>
    </source>
</evidence>
<dbReference type="CDD" id="cd06141">
    <property type="entry name" value="WRN_exo"/>
    <property type="match status" value="1"/>
</dbReference>
<dbReference type="GO" id="GO:0006139">
    <property type="term" value="P:nucleobase-containing compound metabolic process"/>
    <property type="evidence" value="ECO:0007669"/>
    <property type="project" value="InterPro"/>
</dbReference>
<dbReference type="Proteomes" id="UP000261948">
    <property type="component" value="Unassembled WGS sequence"/>
</dbReference>
<keyword evidence="5" id="KW-1185">Reference proteome</keyword>
<accession>A0A373FPS7</accession>
<name>A0A373FPS7_COMTE</name>
<evidence type="ECO:0000256" key="2">
    <source>
        <dbReference type="ARBA" id="ARBA00022801"/>
    </source>
</evidence>
<dbReference type="InterPro" id="IPR036397">
    <property type="entry name" value="RNaseH_sf"/>
</dbReference>
<dbReference type="Gene3D" id="3.30.420.10">
    <property type="entry name" value="Ribonuclease H-like superfamily/Ribonuclease H"/>
    <property type="match status" value="1"/>
</dbReference>
<protein>
    <submittedName>
        <fullName evidence="4">3'-5' exonuclease domain-containing protein 2</fullName>
    </submittedName>
</protein>
<dbReference type="GO" id="GO:0003676">
    <property type="term" value="F:nucleic acid binding"/>
    <property type="evidence" value="ECO:0007669"/>
    <property type="project" value="InterPro"/>
</dbReference>
<comment type="caution">
    <text evidence="4">The sequence shown here is derived from an EMBL/GenBank/DDBJ whole genome shotgun (WGS) entry which is preliminary data.</text>
</comment>
<dbReference type="InterPro" id="IPR051132">
    <property type="entry name" value="3-5_Exonuclease_domain"/>
</dbReference>
<dbReference type="Pfam" id="PF01612">
    <property type="entry name" value="DNA_pol_A_exo1"/>
    <property type="match status" value="1"/>
</dbReference>
<feature type="domain" description="3'-5' exonuclease" evidence="3">
    <location>
        <begin position="29"/>
        <end position="194"/>
    </location>
</feature>
<dbReference type="EMBL" id="QURR01000009">
    <property type="protein sequence ID" value="RGE45379.1"/>
    <property type="molecule type" value="Genomic_DNA"/>
</dbReference>
<dbReference type="GO" id="GO:0005737">
    <property type="term" value="C:cytoplasm"/>
    <property type="evidence" value="ECO:0007669"/>
    <property type="project" value="TreeGrafter"/>
</dbReference>
<gene>
    <name evidence="4" type="ORF">DZC30_08895</name>
</gene>
<evidence type="ECO:0000259" key="3">
    <source>
        <dbReference type="Pfam" id="PF01612"/>
    </source>
</evidence>